<keyword evidence="1" id="KW-0732">Signal</keyword>
<evidence type="ECO:0000256" key="1">
    <source>
        <dbReference type="SAM" id="SignalP"/>
    </source>
</evidence>
<comment type="caution">
    <text evidence="2">The sequence shown here is derived from an EMBL/GenBank/DDBJ whole genome shotgun (WGS) entry which is preliminary data.</text>
</comment>
<reference evidence="2 3" key="1">
    <citation type="submission" date="2023-07" db="EMBL/GenBank/DDBJ databases">
        <title>Sorghum-associated microbial communities from plants grown in Nebraska, USA.</title>
        <authorList>
            <person name="Schachtman D."/>
        </authorList>
    </citation>
    <scope>NUCLEOTIDE SEQUENCE [LARGE SCALE GENOMIC DNA]</scope>
    <source>
        <strain evidence="2 3">BE240</strain>
    </source>
</reference>
<accession>A0ABU1V5P4</accession>
<dbReference type="RefSeq" id="WP_204731779.1">
    <property type="nucleotide sequence ID" value="NZ_JAVDWE010000001.1"/>
</dbReference>
<organism evidence="2 3">
    <name type="scientific">Hydrogenophaga laconesensis</name>
    <dbReference type="NCBI Taxonomy" id="1805971"/>
    <lineage>
        <taxon>Bacteria</taxon>
        <taxon>Pseudomonadati</taxon>
        <taxon>Pseudomonadota</taxon>
        <taxon>Betaproteobacteria</taxon>
        <taxon>Burkholderiales</taxon>
        <taxon>Comamonadaceae</taxon>
        <taxon>Hydrogenophaga</taxon>
    </lineage>
</organism>
<sequence length="102" mass="11405">MSRILLGLILCFLASTSMAAPDPQCAEHDRLRTQRDKALAMKNLKLYCDALAGLVRLMPATPPPHPRLQCEYNAATMNSQTWLGVRPSVISTMRDTFDQQCK</sequence>
<protein>
    <submittedName>
        <fullName evidence="2">Uncharacterized protein</fullName>
    </submittedName>
</protein>
<proteinExistence type="predicted"/>
<dbReference type="Proteomes" id="UP001265550">
    <property type="component" value="Unassembled WGS sequence"/>
</dbReference>
<evidence type="ECO:0000313" key="2">
    <source>
        <dbReference type="EMBL" id="MDR7092781.1"/>
    </source>
</evidence>
<gene>
    <name evidence="2" type="ORF">J2X09_000504</name>
</gene>
<name>A0ABU1V5P4_9BURK</name>
<evidence type="ECO:0000313" key="3">
    <source>
        <dbReference type="Proteomes" id="UP001265550"/>
    </source>
</evidence>
<feature type="chain" id="PRO_5045176156" evidence="1">
    <location>
        <begin position="20"/>
        <end position="102"/>
    </location>
</feature>
<dbReference type="EMBL" id="JAVDWE010000001">
    <property type="protein sequence ID" value="MDR7092781.1"/>
    <property type="molecule type" value="Genomic_DNA"/>
</dbReference>
<feature type="signal peptide" evidence="1">
    <location>
        <begin position="1"/>
        <end position="19"/>
    </location>
</feature>
<keyword evidence="3" id="KW-1185">Reference proteome</keyword>